<sequence>MIRIGLTGFTDHPILASATTKASAKLFDYSGHFPIVEIDSSFYAIPKLATIEKWVAETPSNFRFIVKAHQAMTGHQRREDWTFSSIEEIYQTFEDCLMPMHQAGKLYAVLVQFPPWYDAMPKNMAYIRKMNQRLTHFQLAVEFRNQTWFDPQHREATLNFLREEKIINVICDEPQAGVGSIPFVPEATTDRVMFRFHGRNLHGWRNVGNAEHWRKVRFLYNYNDDELTTFMHVIKEFEAQGKDVVVTFNNNSAHDAAPNAKRLQHLLNISYEGLAPRQLDIFGGEW</sequence>
<accession>A0A078MD61</accession>
<dbReference type="HOGENOM" id="CLU_046519_0_0_9"/>
<evidence type="ECO:0008006" key="2">
    <source>
        <dbReference type="Google" id="ProtNLM"/>
    </source>
</evidence>
<dbReference type="EMBL" id="LN483075">
    <property type="protein sequence ID" value="CEA04129.1"/>
    <property type="molecule type" value="Genomic_DNA"/>
</dbReference>
<reference evidence="1" key="1">
    <citation type="submission" date="2014-07" db="EMBL/GenBank/DDBJ databases">
        <authorList>
            <person name="Urmite Genomes Urmite Genomes"/>
        </authorList>
    </citation>
    <scope>NUCLEOTIDE SEQUENCE</scope>
    <source>
        <strain evidence="1">13S34_air</strain>
    </source>
</reference>
<dbReference type="SUPFAM" id="SSF117396">
    <property type="entry name" value="TM1631-like"/>
    <property type="match status" value="1"/>
</dbReference>
<dbReference type="InterPro" id="IPR002763">
    <property type="entry name" value="DUF72"/>
</dbReference>
<organism evidence="1">
    <name type="scientific">Metalysinibacillus saudimassiliensis</name>
    <dbReference type="NCBI Taxonomy" id="1461583"/>
    <lineage>
        <taxon>Bacteria</taxon>
        <taxon>Bacillati</taxon>
        <taxon>Bacillota</taxon>
        <taxon>Bacilli</taxon>
        <taxon>Bacillales</taxon>
        <taxon>Caryophanaceae</taxon>
        <taxon>Metalysinibacillus</taxon>
    </lineage>
</organism>
<gene>
    <name evidence="1" type="ORF">BN1050_01836</name>
</gene>
<protein>
    <recommendedName>
        <fullName evidence="2">DUF72 domain-containing protein</fullName>
    </recommendedName>
</protein>
<dbReference type="InterPro" id="IPR036520">
    <property type="entry name" value="UPF0759_sf"/>
</dbReference>
<dbReference type="PANTHER" id="PTHR30348:SF13">
    <property type="entry name" value="UPF0759 PROTEIN YUNF"/>
    <property type="match status" value="1"/>
</dbReference>
<dbReference type="Pfam" id="PF01904">
    <property type="entry name" value="DUF72"/>
    <property type="match status" value="1"/>
</dbReference>
<name>A0A078MD61_9BACL</name>
<dbReference type="PANTHER" id="PTHR30348">
    <property type="entry name" value="UNCHARACTERIZED PROTEIN YECE"/>
    <property type="match status" value="1"/>
</dbReference>
<dbReference type="AlphaFoldDB" id="A0A078MD61"/>
<evidence type="ECO:0000313" key="1">
    <source>
        <dbReference type="EMBL" id="CEA04129.1"/>
    </source>
</evidence>
<dbReference type="Gene3D" id="3.20.20.410">
    <property type="entry name" value="Protein of unknown function UPF0759"/>
    <property type="match status" value="1"/>
</dbReference>
<proteinExistence type="predicted"/>
<dbReference type="PATRIC" id="fig|1461583.4.peg.1760"/>